<evidence type="ECO:0000313" key="4">
    <source>
        <dbReference type="Proteomes" id="UP000886889"/>
    </source>
</evidence>
<feature type="binding site" evidence="2">
    <location>
        <position position="57"/>
    </location>
    <ligand>
        <name>substrate</name>
    </ligand>
</feature>
<feature type="active site" description="Proton donor/acceptor" evidence="1">
    <location>
        <position position="83"/>
    </location>
</feature>
<dbReference type="Proteomes" id="UP000886889">
    <property type="component" value="Unassembled WGS sequence"/>
</dbReference>
<dbReference type="GO" id="GO:0016791">
    <property type="term" value="F:phosphatase activity"/>
    <property type="evidence" value="ECO:0007669"/>
    <property type="project" value="TreeGrafter"/>
</dbReference>
<evidence type="ECO:0000256" key="2">
    <source>
        <dbReference type="PIRSR" id="PIRSR613078-2"/>
    </source>
</evidence>
<evidence type="ECO:0000313" key="3">
    <source>
        <dbReference type="EMBL" id="HIV23566.1"/>
    </source>
</evidence>
<dbReference type="Pfam" id="PF00300">
    <property type="entry name" value="His_Phos_1"/>
    <property type="match status" value="1"/>
</dbReference>
<sequence>MKIYMIRHGQTDWNKTGKLQGQTDIPLNEAGRALAVKAGHALRDVPFTRVISSPLSRAVETAKLVLAAAGRVLPVEKDPRIEEISFGDLEGAVMKGTELSPEAEEFQAFFDAPEKYRPAGNGETLEQLLKRTGDFLADLAASGQEHDTVLVSVHGACMRALQANILHNPVSEFWNGCVPPNCAVSVAVLEEGTWRLASRDTVYE</sequence>
<dbReference type="InterPro" id="IPR029033">
    <property type="entry name" value="His_PPase_superfam"/>
</dbReference>
<dbReference type="InterPro" id="IPR050275">
    <property type="entry name" value="PGM_Phosphatase"/>
</dbReference>
<organism evidence="3 4">
    <name type="scientific">Candidatus Merdiplasma excrementigallinarum</name>
    <dbReference type="NCBI Taxonomy" id="2840864"/>
    <lineage>
        <taxon>Bacteria</taxon>
        <taxon>Bacillati</taxon>
        <taxon>Bacillota</taxon>
        <taxon>Clostridia</taxon>
        <taxon>Lachnospirales</taxon>
        <taxon>Lachnospiraceae</taxon>
        <taxon>Lachnospiraceae incertae sedis</taxon>
        <taxon>Candidatus Merdiplasma</taxon>
    </lineage>
</organism>
<proteinExistence type="predicted"/>
<dbReference type="PANTHER" id="PTHR48100">
    <property type="entry name" value="BROAD-SPECIFICITY PHOSPHATASE YOR283W-RELATED"/>
    <property type="match status" value="1"/>
</dbReference>
<feature type="binding site" evidence="2">
    <location>
        <begin position="7"/>
        <end position="14"/>
    </location>
    <ligand>
        <name>substrate</name>
    </ligand>
</feature>
<dbReference type="InterPro" id="IPR013078">
    <property type="entry name" value="His_Pase_superF_clade-1"/>
</dbReference>
<reference evidence="3" key="2">
    <citation type="journal article" date="2021" name="PeerJ">
        <title>Extensive microbial diversity within the chicken gut microbiome revealed by metagenomics and culture.</title>
        <authorList>
            <person name="Gilroy R."/>
            <person name="Ravi A."/>
            <person name="Getino M."/>
            <person name="Pursley I."/>
            <person name="Horton D.L."/>
            <person name="Alikhan N.F."/>
            <person name="Baker D."/>
            <person name="Gharbi K."/>
            <person name="Hall N."/>
            <person name="Watson M."/>
            <person name="Adriaenssens E.M."/>
            <person name="Foster-Nyarko E."/>
            <person name="Jarju S."/>
            <person name="Secka A."/>
            <person name="Antonio M."/>
            <person name="Oren A."/>
            <person name="Chaudhuri R.R."/>
            <person name="La Ragione R."/>
            <person name="Hildebrand F."/>
            <person name="Pallen M.J."/>
        </authorList>
    </citation>
    <scope>NUCLEOTIDE SEQUENCE</scope>
    <source>
        <strain evidence="3">ChiBcec6-7307</strain>
    </source>
</reference>
<dbReference type="PIRSF" id="PIRSF000709">
    <property type="entry name" value="6PFK_2-Ptase"/>
    <property type="match status" value="1"/>
</dbReference>
<accession>A0A9D1NZ95</accession>
<comment type="caution">
    <text evidence="3">The sequence shown here is derived from an EMBL/GenBank/DDBJ whole genome shotgun (WGS) entry which is preliminary data.</text>
</comment>
<dbReference type="AlphaFoldDB" id="A0A9D1NZ95"/>
<dbReference type="CDD" id="cd07067">
    <property type="entry name" value="HP_PGM_like"/>
    <property type="match status" value="1"/>
</dbReference>
<dbReference type="SUPFAM" id="SSF53254">
    <property type="entry name" value="Phosphoglycerate mutase-like"/>
    <property type="match status" value="1"/>
</dbReference>
<dbReference type="PROSITE" id="PS00175">
    <property type="entry name" value="PG_MUTASE"/>
    <property type="match status" value="1"/>
</dbReference>
<gene>
    <name evidence="3" type="ORF">IAC80_06470</name>
</gene>
<dbReference type="PANTHER" id="PTHR48100:SF44">
    <property type="entry name" value="PHOSPHATASE C1620.13-RELATED"/>
    <property type="match status" value="1"/>
</dbReference>
<reference evidence="3" key="1">
    <citation type="submission" date="2020-10" db="EMBL/GenBank/DDBJ databases">
        <authorList>
            <person name="Gilroy R."/>
        </authorList>
    </citation>
    <scope>NUCLEOTIDE SEQUENCE</scope>
    <source>
        <strain evidence="3">ChiBcec6-7307</strain>
    </source>
</reference>
<feature type="active site" description="Tele-phosphohistidine intermediate" evidence="1">
    <location>
        <position position="8"/>
    </location>
</feature>
<evidence type="ECO:0000256" key="1">
    <source>
        <dbReference type="PIRSR" id="PIRSR613078-1"/>
    </source>
</evidence>
<dbReference type="InterPro" id="IPR001345">
    <property type="entry name" value="PG/BPGM_mutase_AS"/>
</dbReference>
<dbReference type="Gene3D" id="3.40.50.1240">
    <property type="entry name" value="Phosphoglycerate mutase-like"/>
    <property type="match status" value="1"/>
</dbReference>
<dbReference type="GO" id="GO:0005829">
    <property type="term" value="C:cytosol"/>
    <property type="evidence" value="ECO:0007669"/>
    <property type="project" value="TreeGrafter"/>
</dbReference>
<protein>
    <submittedName>
        <fullName evidence="3">Histidine phosphatase family protein</fullName>
    </submittedName>
</protein>
<dbReference type="EMBL" id="DVOS01000056">
    <property type="protein sequence ID" value="HIV23566.1"/>
    <property type="molecule type" value="Genomic_DNA"/>
</dbReference>
<name>A0A9D1NZ95_9FIRM</name>
<dbReference type="SMART" id="SM00855">
    <property type="entry name" value="PGAM"/>
    <property type="match status" value="1"/>
</dbReference>